<dbReference type="InterPro" id="IPR014718">
    <property type="entry name" value="GH-type_carb-bd"/>
</dbReference>
<dbReference type="PROSITE" id="PS51318">
    <property type="entry name" value="TAT"/>
    <property type="match status" value="1"/>
</dbReference>
<evidence type="ECO:0000259" key="4">
    <source>
        <dbReference type="Pfam" id="PF17678"/>
    </source>
</evidence>
<evidence type="ECO:0000313" key="5">
    <source>
        <dbReference type="EMBL" id="BCJ29229.1"/>
    </source>
</evidence>
<dbReference type="InterPro" id="IPR050883">
    <property type="entry name" value="PNGase"/>
</dbReference>
<dbReference type="NCBIfam" id="NF035929">
    <property type="entry name" value="lectin_1"/>
    <property type="match status" value="1"/>
</dbReference>
<feature type="domain" description="Glycosyl hydrolase family 92 N-terminal" evidence="4">
    <location>
        <begin position="43"/>
        <end position="327"/>
    </location>
</feature>
<keyword evidence="2" id="KW-0732">Signal</keyword>
<reference evidence="5" key="1">
    <citation type="submission" date="2020-08" db="EMBL/GenBank/DDBJ databases">
        <title>Whole genome shotgun sequence of Actinocatenispora sera NBRC 101916.</title>
        <authorList>
            <person name="Komaki H."/>
            <person name="Tamura T."/>
        </authorList>
    </citation>
    <scope>NUCLEOTIDE SEQUENCE</scope>
    <source>
        <strain evidence="5">NBRC 101916</strain>
    </source>
</reference>
<evidence type="ECO:0000256" key="2">
    <source>
        <dbReference type="SAM" id="SignalP"/>
    </source>
</evidence>
<feature type="region of interest" description="Disordered" evidence="1">
    <location>
        <begin position="249"/>
        <end position="301"/>
    </location>
</feature>
<dbReference type="InterPro" id="IPR005887">
    <property type="entry name" value="GH92_a_mannosidase_put"/>
</dbReference>
<dbReference type="GO" id="GO:0000224">
    <property type="term" value="F:peptide-N4-(N-acetyl-beta-glucosaminyl)asparagine amidase activity"/>
    <property type="evidence" value="ECO:0007669"/>
    <property type="project" value="TreeGrafter"/>
</dbReference>
<evidence type="ECO:0000256" key="1">
    <source>
        <dbReference type="SAM" id="MobiDB-lite"/>
    </source>
</evidence>
<dbReference type="Gene3D" id="1.20.1610.10">
    <property type="entry name" value="alpha-1,2-mannosidases domains"/>
    <property type="match status" value="1"/>
</dbReference>
<feature type="compositionally biased region" description="Low complexity" evidence="1">
    <location>
        <begin position="264"/>
        <end position="275"/>
    </location>
</feature>
<dbReference type="OrthoDB" id="9804511at2"/>
<dbReference type="GO" id="GO:0005829">
    <property type="term" value="C:cytosol"/>
    <property type="evidence" value="ECO:0007669"/>
    <property type="project" value="TreeGrafter"/>
</dbReference>
<dbReference type="Proteomes" id="UP000680750">
    <property type="component" value="Chromosome"/>
</dbReference>
<dbReference type="Pfam" id="PF07971">
    <property type="entry name" value="Glyco_hydro_92"/>
    <property type="match status" value="1"/>
</dbReference>
<dbReference type="Pfam" id="PF17678">
    <property type="entry name" value="Glyco_hydro_92N"/>
    <property type="match status" value="1"/>
</dbReference>
<dbReference type="InterPro" id="IPR008928">
    <property type="entry name" value="6-hairpin_glycosidase_sf"/>
</dbReference>
<organism evidence="5 6">
    <name type="scientific">Actinocatenispora sera</name>
    <dbReference type="NCBI Taxonomy" id="390989"/>
    <lineage>
        <taxon>Bacteria</taxon>
        <taxon>Bacillati</taxon>
        <taxon>Actinomycetota</taxon>
        <taxon>Actinomycetes</taxon>
        <taxon>Micromonosporales</taxon>
        <taxon>Micromonosporaceae</taxon>
        <taxon>Actinocatenispora</taxon>
    </lineage>
</organism>
<dbReference type="NCBIfam" id="TIGR01180">
    <property type="entry name" value="aman2_put"/>
    <property type="match status" value="1"/>
</dbReference>
<keyword evidence="6" id="KW-1185">Reference proteome</keyword>
<dbReference type="InterPro" id="IPR012939">
    <property type="entry name" value="Glyco_hydro_92"/>
</dbReference>
<dbReference type="Gene3D" id="2.70.98.10">
    <property type="match status" value="1"/>
</dbReference>
<dbReference type="GO" id="GO:0005975">
    <property type="term" value="P:carbohydrate metabolic process"/>
    <property type="evidence" value="ECO:0007669"/>
    <property type="project" value="InterPro"/>
</dbReference>
<dbReference type="KEGG" id="aser:Asera_33370"/>
<dbReference type="GO" id="GO:0030246">
    <property type="term" value="F:carbohydrate binding"/>
    <property type="evidence" value="ECO:0007669"/>
    <property type="project" value="InterPro"/>
</dbReference>
<dbReference type="RefSeq" id="WP_084131170.1">
    <property type="nucleotide sequence ID" value="NZ_AP023354.1"/>
</dbReference>
<dbReference type="FunFam" id="3.30.2080.10:FF:000001">
    <property type="entry name" value="Alpha-1,2-mannosidase subfamily"/>
    <property type="match status" value="1"/>
</dbReference>
<feature type="domain" description="Glycosyl hydrolase family 92" evidence="3">
    <location>
        <begin position="333"/>
        <end position="790"/>
    </location>
</feature>
<dbReference type="EMBL" id="AP023354">
    <property type="protein sequence ID" value="BCJ29229.1"/>
    <property type="molecule type" value="Genomic_DNA"/>
</dbReference>
<proteinExistence type="predicted"/>
<name>A0A810L2T1_9ACTN</name>
<dbReference type="InterPro" id="IPR006311">
    <property type="entry name" value="TAT_signal"/>
</dbReference>
<dbReference type="PANTHER" id="PTHR12143:SF39">
    <property type="entry name" value="SECRETED PROTEIN"/>
    <property type="match status" value="1"/>
</dbReference>
<dbReference type="GO" id="GO:0006516">
    <property type="term" value="P:glycoprotein catabolic process"/>
    <property type="evidence" value="ECO:0007669"/>
    <property type="project" value="TreeGrafter"/>
</dbReference>
<sequence length="1107" mass="115172">MTHPPRRRAARAATTIVAVLAAAVPFAGQAFAAPRPATDPASLVNPLIGTSGAVDTFPGADAPFGMLQWSPDTSPHRTPGGGYEYNDSTLTGFSLTHISGPGCGALGDVPILPTVGGIGAKPGSATDTYSHLNEKADAGYYTVTQGAGVTTSLTARTRSGIGTFDFPRTSKANLLLKVAGSASTVDATSATVVSDHEVTGSVTSGHFCGQSTDLENDYTLHFDIQFDRPFAGYGTWDADGTTAGDATLRQHATKKAPATPAPPAAAAATGKAAKPFHGNAKPSVSSLHEAPTVHAKQPAAKTTGPGGVYLTFDASADQRVTAKVGISFTSDANAKKNLASEIHGWNFDKVRDQTHADWNALLNRIAVSGGSAAQQQQFYTALYHVLLHPNVFSDVDGEYLGMDGTVHTAARGHAQYANYSGWDIYRSQVQLASIVAPRQTSDSIRSMLNDYDQSGMLPKWSLANGESYVMVGDPADAIIADAYAFGARDFDHRHALSAMVDEATNPSNIRPGQATLDQYGYLPYDLTYGCCNFYGPVSTQLEYDSADYAIAAYAKALGDDDTYTTFATRSQNWQHTFNAGSGYVQARQSNGEWVPGFSPGTGTGMVEGTAAQYTPMVPHNLNALILAKGGAAGYEKYLDSLFTSIDHPGPTNADLSNEPSIEIPWEYDYVGAPWKTQRVVREAQRTLYFDAPVGQFGNDDLGAMSSWYVFSELGMYPETPGTDVLALGSPVFPKAVVSLPSGRKLTISAPNASVENAYVNGLTLGGRSVDKPWLRYGDLANGGTLNYDLSAVANKAWGADPADAPPSDGTGQQATFTAVSPSDGTVIEPGGTGQLQVKVTNVSDQPISVSWTGKGDDGVSIAPTSGSLDVAARSTASAPVTVTAGQTEGRYTVSFDLKTADGTELDPASAHLAVAKKGELWPYYTNAGISDDGKPSSASLDTSGYAYSAQALAADGLKAGEPVTVNGISYTWPDAGSGELDNIEAAGQTIPLVAPSGAAKLGIIGSATNAGEDGAVGDLVVHYTDGSTQQLTLGFSDWTLGAGGFDPLPGDTTVASMPYRNSTSGGKENVGTYVFATSGDLTAGKTVASVTLPNPSATMHIFSIGLA</sequence>
<accession>A0A810L2T1</accession>
<evidence type="ECO:0000313" key="6">
    <source>
        <dbReference type="Proteomes" id="UP000680750"/>
    </source>
</evidence>
<dbReference type="InterPro" id="IPR041371">
    <property type="entry name" value="GH92_N"/>
</dbReference>
<feature type="chain" id="PRO_5032568592" evidence="2">
    <location>
        <begin position="33"/>
        <end position="1107"/>
    </location>
</feature>
<evidence type="ECO:0000259" key="3">
    <source>
        <dbReference type="Pfam" id="PF07971"/>
    </source>
</evidence>
<protein>
    <submittedName>
        <fullName evidence="5">Alpha-1,2-mannosidase</fullName>
    </submittedName>
</protein>
<gene>
    <name evidence="5" type="ORF">Asera_33370</name>
</gene>
<dbReference type="PANTHER" id="PTHR12143">
    <property type="entry name" value="PEPTIDE N-GLYCANASE PNGASE -RELATED"/>
    <property type="match status" value="1"/>
</dbReference>
<dbReference type="Gene3D" id="3.30.2080.10">
    <property type="entry name" value="GH92 mannosidase domain"/>
    <property type="match status" value="1"/>
</dbReference>
<dbReference type="Gene3D" id="1.20.1050.60">
    <property type="entry name" value="alpha-1,2-mannosidase"/>
    <property type="match status" value="1"/>
</dbReference>
<feature type="signal peptide" evidence="2">
    <location>
        <begin position="1"/>
        <end position="32"/>
    </location>
</feature>
<dbReference type="AlphaFoldDB" id="A0A810L2T1"/>
<dbReference type="SUPFAM" id="SSF48208">
    <property type="entry name" value="Six-hairpin glycosidases"/>
    <property type="match status" value="1"/>
</dbReference>